<dbReference type="Gene3D" id="3.30.420.10">
    <property type="entry name" value="Ribonuclease H-like superfamily/Ribonuclease H"/>
    <property type="match status" value="1"/>
</dbReference>
<dbReference type="InterPro" id="IPR012337">
    <property type="entry name" value="RNaseH-like_sf"/>
</dbReference>
<dbReference type="InterPro" id="IPR051132">
    <property type="entry name" value="3-5_Exonuclease_domain"/>
</dbReference>
<sequence>MAATVGKGYKESQPGKQYSSTMNMEPTQRESDRFCYVKFYGKDIRTTVTNKGEAVAKWVERVRNYYGKRGDNLIVGLDAEGYFTKPKGGTMHWAILQLCVGTTCLVYQIYNTDYIPEELVKFLEDTRNTFVGVAIKDDVRLLQEDYGLKVSNILDLRSLAAHKLNSSLYEKSGLKSLAKEFLHVELEKSYKIHYNWRADRLNKAQIEYASRDAAASFYIGVELNSIKAN</sequence>
<evidence type="ECO:0000259" key="4">
    <source>
        <dbReference type="SMART" id="SM00474"/>
    </source>
</evidence>
<evidence type="ECO:0000313" key="6">
    <source>
        <dbReference type="Proteomes" id="UP000230069"/>
    </source>
</evidence>
<dbReference type="PANTHER" id="PTHR13620">
    <property type="entry name" value="3-5 EXONUCLEASE"/>
    <property type="match status" value="1"/>
</dbReference>
<dbReference type="Proteomes" id="UP000230069">
    <property type="component" value="Unassembled WGS sequence"/>
</dbReference>
<accession>A0A2G5F4H0</accession>
<keyword evidence="2" id="KW-0378">Hydrolase</keyword>
<dbReference type="GO" id="GO:0005737">
    <property type="term" value="C:cytoplasm"/>
    <property type="evidence" value="ECO:0007669"/>
    <property type="project" value="TreeGrafter"/>
</dbReference>
<dbReference type="GO" id="GO:0008408">
    <property type="term" value="F:3'-5' exonuclease activity"/>
    <property type="evidence" value="ECO:0007669"/>
    <property type="project" value="InterPro"/>
</dbReference>
<dbReference type="Pfam" id="PF01612">
    <property type="entry name" value="DNA_pol_A_exo1"/>
    <property type="match status" value="1"/>
</dbReference>
<dbReference type="CDD" id="cd06141">
    <property type="entry name" value="WRN_exo"/>
    <property type="match status" value="1"/>
</dbReference>
<dbReference type="PANTHER" id="PTHR13620:SF121">
    <property type="entry name" value="EMB|CAB82946.1-RELATED"/>
    <property type="match status" value="1"/>
</dbReference>
<evidence type="ECO:0000256" key="3">
    <source>
        <dbReference type="SAM" id="MobiDB-lite"/>
    </source>
</evidence>
<gene>
    <name evidence="5" type="ORF">AQUCO_00200694v1</name>
</gene>
<reference evidence="5 6" key="1">
    <citation type="submission" date="2017-09" db="EMBL/GenBank/DDBJ databases">
        <title>WGS assembly of Aquilegia coerulea Goldsmith.</title>
        <authorList>
            <person name="Hodges S."/>
            <person name="Kramer E."/>
            <person name="Nordborg M."/>
            <person name="Tomkins J."/>
            <person name="Borevitz J."/>
            <person name="Derieg N."/>
            <person name="Yan J."/>
            <person name="Mihaltcheva S."/>
            <person name="Hayes R.D."/>
            <person name="Rokhsar D."/>
        </authorList>
    </citation>
    <scope>NUCLEOTIDE SEQUENCE [LARGE SCALE GENOMIC DNA]</scope>
    <source>
        <strain evidence="6">cv. Goldsmith</strain>
    </source>
</reference>
<keyword evidence="6" id="KW-1185">Reference proteome</keyword>
<keyword evidence="1" id="KW-0540">Nuclease</keyword>
<dbReference type="SMART" id="SM00474">
    <property type="entry name" value="35EXOc"/>
    <property type="match status" value="1"/>
</dbReference>
<dbReference type="AlphaFoldDB" id="A0A2G5F4H0"/>
<dbReference type="GO" id="GO:0005634">
    <property type="term" value="C:nucleus"/>
    <property type="evidence" value="ECO:0007669"/>
    <property type="project" value="TreeGrafter"/>
</dbReference>
<feature type="domain" description="3'-5' exonuclease" evidence="4">
    <location>
        <begin position="45"/>
        <end position="228"/>
    </location>
</feature>
<dbReference type="SUPFAM" id="SSF53098">
    <property type="entry name" value="Ribonuclease H-like"/>
    <property type="match status" value="1"/>
</dbReference>
<evidence type="ECO:0000256" key="1">
    <source>
        <dbReference type="ARBA" id="ARBA00022722"/>
    </source>
</evidence>
<dbReference type="InterPro" id="IPR002562">
    <property type="entry name" value="3'-5'_exonuclease_dom"/>
</dbReference>
<name>A0A2G5F4H0_AQUCA</name>
<dbReference type="STRING" id="218851.A0A2G5F4H0"/>
<feature type="compositionally biased region" description="Polar residues" evidence="3">
    <location>
        <begin position="14"/>
        <end position="26"/>
    </location>
</feature>
<proteinExistence type="predicted"/>
<evidence type="ECO:0000256" key="2">
    <source>
        <dbReference type="ARBA" id="ARBA00022801"/>
    </source>
</evidence>
<dbReference type="InParanoid" id="A0A2G5F4H0"/>
<evidence type="ECO:0000313" key="5">
    <source>
        <dbReference type="EMBL" id="PIA62846.1"/>
    </source>
</evidence>
<feature type="region of interest" description="Disordered" evidence="3">
    <location>
        <begin position="1"/>
        <end position="26"/>
    </location>
</feature>
<organism evidence="5 6">
    <name type="scientific">Aquilegia coerulea</name>
    <name type="common">Rocky mountain columbine</name>
    <dbReference type="NCBI Taxonomy" id="218851"/>
    <lineage>
        <taxon>Eukaryota</taxon>
        <taxon>Viridiplantae</taxon>
        <taxon>Streptophyta</taxon>
        <taxon>Embryophyta</taxon>
        <taxon>Tracheophyta</taxon>
        <taxon>Spermatophyta</taxon>
        <taxon>Magnoliopsida</taxon>
        <taxon>Ranunculales</taxon>
        <taxon>Ranunculaceae</taxon>
        <taxon>Thalictroideae</taxon>
        <taxon>Aquilegia</taxon>
    </lineage>
</organism>
<dbReference type="GO" id="GO:0006139">
    <property type="term" value="P:nucleobase-containing compound metabolic process"/>
    <property type="evidence" value="ECO:0007669"/>
    <property type="project" value="InterPro"/>
</dbReference>
<protein>
    <recommendedName>
        <fullName evidence="4">3'-5' exonuclease domain-containing protein</fullName>
    </recommendedName>
</protein>
<dbReference type="EMBL" id="KZ305019">
    <property type="protein sequence ID" value="PIA62846.1"/>
    <property type="molecule type" value="Genomic_DNA"/>
</dbReference>
<dbReference type="InterPro" id="IPR036397">
    <property type="entry name" value="RNaseH_sf"/>
</dbReference>
<dbReference type="OrthoDB" id="446462at2759"/>
<dbReference type="GO" id="GO:0003676">
    <property type="term" value="F:nucleic acid binding"/>
    <property type="evidence" value="ECO:0007669"/>
    <property type="project" value="InterPro"/>
</dbReference>